<evidence type="ECO:0000256" key="5">
    <source>
        <dbReference type="ARBA" id="ARBA00022679"/>
    </source>
</evidence>
<evidence type="ECO:0000259" key="11">
    <source>
        <dbReference type="Pfam" id="PF02870"/>
    </source>
</evidence>
<dbReference type="InterPro" id="IPR014048">
    <property type="entry name" value="MethylDNA_cys_MeTrfase_DNA-bd"/>
</dbReference>
<dbReference type="PANTHER" id="PTHR10815:SF13">
    <property type="entry name" value="METHYLATED-DNA--PROTEIN-CYSTEINE METHYLTRANSFERASE"/>
    <property type="match status" value="1"/>
</dbReference>
<evidence type="ECO:0000313" key="12">
    <source>
        <dbReference type="EMBL" id="MRH45146.1"/>
    </source>
</evidence>
<feature type="active site" description="Nucleophile; methyl group acceptor" evidence="9">
    <location>
        <position position="143"/>
    </location>
</feature>
<accession>A0A6A8DKZ5</accession>
<keyword evidence="7 9" id="KW-0234">DNA repair</keyword>
<comment type="similarity">
    <text evidence="2 9">Belongs to the MGMT family.</text>
</comment>
<evidence type="ECO:0000256" key="9">
    <source>
        <dbReference type="HAMAP-Rule" id="MF_00772"/>
    </source>
</evidence>
<evidence type="ECO:0000256" key="8">
    <source>
        <dbReference type="ARBA" id="ARBA00049348"/>
    </source>
</evidence>
<evidence type="ECO:0000256" key="3">
    <source>
        <dbReference type="ARBA" id="ARBA00022490"/>
    </source>
</evidence>
<dbReference type="EC" id="2.1.1.63" evidence="9"/>
<dbReference type="PANTHER" id="PTHR10815">
    <property type="entry name" value="METHYLATED-DNA--PROTEIN-CYSTEINE METHYLTRANSFERASE"/>
    <property type="match status" value="1"/>
</dbReference>
<dbReference type="AlphaFoldDB" id="A0A6A8DKZ5"/>
<dbReference type="InterPro" id="IPR036388">
    <property type="entry name" value="WH-like_DNA-bd_sf"/>
</dbReference>
<feature type="domain" description="Methylated-DNA-[protein]-cysteine S-methyltransferase DNA binding" evidence="10">
    <location>
        <begin position="91"/>
        <end position="171"/>
    </location>
</feature>
<dbReference type="PROSITE" id="PS00374">
    <property type="entry name" value="MGMT"/>
    <property type="match status" value="1"/>
</dbReference>
<dbReference type="GO" id="GO:0006307">
    <property type="term" value="P:DNA alkylation repair"/>
    <property type="evidence" value="ECO:0007669"/>
    <property type="project" value="UniProtKB-UniRule"/>
</dbReference>
<evidence type="ECO:0000259" key="10">
    <source>
        <dbReference type="Pfam" id="PF01035"/>
    </source>
</evidence>
<dbReference type="FunFam" id="1.10.10.10:FF:000214">
    <property type="entry name" value="Methylated-DNA--protein-cysteine methyltransferase"/>
    <property type="match status" value="1"/>
</dbReference>
<dbReference type="Pfam" id="PF02870">
    <property type="entry name" value="Methyltransf_1N"/>
    <property type="match status" value="1"/>
</dbReference>
<dbReference type="GO" id="GO:0005737">
    <property type="term" value="C:cytoplasm"/>
    <property type="evidence" value="ECO:0007669"/>
    <property type="project" value="UniProtKB-SubCell"/>
</dbReference>
<dbReference type="NCBIfam" id="TIGR00589">
    <property type="entry name" value="ogt"/>
    <property type="match status" value="1"/>
</dbReference>
<evidence type="ECO:0000256" key="6">
    <source>
        <dbReference type="ARBA" id="ARBA00022763"/>
    </source>
</evidence>
<dbReference type="GO" id="GO:0032259">
    <property type="term" value="P:methylation"/>
    <property type="evidence" value="ECO:0007669"/>
    <property type="project" value="UniProtKB-KW"/>
</dbReference>
<comment type="function">
    <text evidence="9">Involved in the cellular defense against the biological effects of O6-methylguanine (O6-MeG) and O4-methylthymine (O4-MeT) in DNA. Repairs the methylated nucleobase in DNA by stoichiometrically transferring the methyl group to a cysteine residue in the enzyme. This is a suicide reaction: the enzyme is irreversibly inactivated.</text>
</comment>
<dbReference type="Proteomes" id="UP000799092">
    <property type="component" value="Unassembled WGS sequence"/>
</dbReference>
<dbReference type="InterPro" id="IPR008332">
    <property type="entry name" value="MethylG_MeTrfase_N"/>
</dbReference>
<evidence type="ECO:0000256" key="4">
    <source>
        <dbReference type="ARBA" id="ARBA00022603"/>
    </source>
</evidence>
<dbReference type="InterPro" id="IPR036631">
    <property type="entry name" value="MGMT_N_sf"/>
</dbReference>
<name>A0A6A8DKZ5_9BACI</name>
<dbReference type="CDD" id="cd06445">
    <property type="entry name" value="ATase"/>
    <property type="match status" value="1"/>
</dbReference>
<feature type="domain" description="Methylguanine DNA methyltransferase ribonuclease-like" evidence="11">
    <location>
        <begin position="8"/>
        <end position="84"/>
    </location>
</feature>
<gene>
    <name evidence="12" type="ORF">GH741_21190</name>
</gene>
<comment type="subcellular location">
    <subcellularLocation>
        <location evidence="9">Cytoplasm</location>
    </subcellularLocation>
</comment>
<dbReference type="Gene3D" id="3.30.160.70">
    <property type="entry name" value="Methylated DNA-protein cysteine methyltransferase domain"/>
    <property type="match status" value="1"/>
</dbReference>
<keyword evidence="6 9" id="KW-0227">DNA damage</keyword>
<comment type="catalytic activity">
    <reaction evidence="1 9">
        <text>a 4-O-methyl-thymidine in DNA + L-cysteinyl-[protein] = a thymidine in DNA + S-methyl-L-cysteinyl-[protein]</text>
        <dbReference type="Rhea" id="RHEA:53428"/>
        <dbReference type="Rhea" id="RHEA-COMP:10131"/>
        <dbReference type="Rhea" id="RHEA-COMP:10132"/>
        <dbReference type="Rhea" id="RHEA-COMP:13555"/>
        <dbReference type="Rhea" id="RHEA-COMP:13556"/>
        <dbReference type="ChEBI" id="CHEBI:29950"/>
        <dbReference type="ChEBI" id="CHEBI:82612"/>
        <dbReference type="ChEBI" id="CHEBI:137386"/>
        <dbReference type="ChEBI" id="CHEBI:137387"/>
        <dbReference type="EC" id="2.1.1.63"/>
    </reaction>
</comment>
<keyword evidence="5 9" id="KW-0808">Transferase</keyword>
<comment type="caution">
    <text evidence="12">The sequence shown here is derived from an EMBL/GenBank/DDBJ whole genome shotgun (WGS) entry which is preliminary data.</text>
</comment>
<dbReference type="SUPFAM" id="SSF53155">
    <property type="entry name" value="Methylated DNA-protein cysteine methyltransferase domain"/>
    <property type="match status" value="1"/>
</dbReference>
<dbReference type="InterPro" id="IPR001497">
    <property type="entry name" value="MethylDNA_cys_MeTrfase_AS"/>
</dbReference>
<keyword evidence="13" id="KW-1185">Reference proteome</keyword>
<reference evidence="12" key="1">
    <citation type="submission" date="2019-11" db="EMBL/GenBank/DDBJ databases">
        <authorList>
            <person name="Li J."/>
        </authorList>
    </citation>
    <scope>NUCLEOTIDE SEQUENCE</scope>
    <source>
        <strain evidence="12">B6B</strain>
    </source>
</reference>
<keyword evidence="3 9" id="KW-0963">Cytoplasm</keyword>
<dbReference type="HAMAP" id="MF_00772">
    <property type="entry name" value="OGT"/>
    <property type="match status" value="1"/>
</dbReference>
<evidence type="ECO:0000256" key="2">
    <source>
        <dbReference type="ARBA" id="ARBA00008711"/>
    </source>
</evidence>
<keyword evidence="4 9" id="KW-0489">Methyltransferase</keyword>
<comment type="miscellaneous">
    <text evidence="9">This enzyme catalyzes only one turnover and therefore is not strictly catalytic. According to one definition, an enzyme is a biocatalyst that acts repeatedly and over many reaction cycles.</text>
</comment>
<sequence length="177" mass="20268">MGKRSLLFYDEMETPIGPITLLMTDEGLCRIDFGSVKDLRTLHASWSQRYFLCPEFKEDHIKVNDIKQQLKEYFNGERKQFSIKYRFNGTPFQQKVWQALYQDISYGEILSYKDIAKKIQAPKAIRAVGGAINKNPLSIIVPCHRVIGSNGSLVGYNGGMDKKKYLLQLEKAPIDIS</sequence>
<evidence type="ECO:0000256" key="7">
    <source>
        <dbReference type="ARBA" id="ARBA00023204"/>
    </source>
</evidence>
<dbReference type="GO" id="GO:0003908">
    <property type="term" value="F:methylated-DNA-[protein]-cysteine S-methyltransferase activity"/>
    <property type="evidence" value="ECO:0007669"/>
    <property type="project" value="UniProtKB-UniRule"/>
</dbReference>
<dbReference type="InterPro" id="IPR036217">
    <property type="entry name" value="MethylDNA_cys_MeTrfase_DNAb"/>
</dbReference>
<dbReference type="InterPro" id="IPR023546">
    <property type="entry name" value="MGMT"/>
</dbReference>
<protein>
    <recommendedName>
        <fullName evidence="9">Methylated-DNA--protein-cysteine methyltransferase</fullName>
        <ecNumber evidence="9">2.1.1.63</ecNumber>
    </recommendedName>
    <alternativeName>
        <fullName evidence="9">6-O-methylguanine-DNA methyltransferase</fullName>
        <shortName evidence="9">MGMT</shortName>
    </alternativeName>
    <alternativeName>
        <fullName evidence="9">O-6-methylguanine-DNA-alkyltransferase</fullName>
    </alternativeName>
</protein>
<evidence type="ECO:0000256" key="1">
    <source>
        <dbReference type="ARBA" id="ARBA00001286"/>
    </source>
</evidence>
<proteinExistence type="inferred from homology"/>
<dbReference type="SUPFAM" id="SSF46767">
    <property type="entry name" value="Methylated DNA-protein cysteine methyltransferase, C-terminal domain"/>
    <property type="match status" value="1"/>
</dbReference>
<comment type="catalytic activity">
    <reaction evidence="8 9">
        <text>a 6-O-methyl-2'-deoxyguanosine in DNA + L-cysteinyl-[protein] = S-methyl-L-cysteinyl-[protein] + a 2'-deoxyguanosine in DNA</text>
        <dbReference type="Rhea" id="RHEA:24000"/>
        <dbReference type="Rhea" id="RHEA-COMP:10131"/>
        <dbReference type="Rhea" id="RHEA-COMP:10132"/>
        <dbReference type="Rhea" id="RHEA-COMP:11367"/>
        <dbReference type="Rhea" id="RHEA-COMP:11368"/>
        <dbReference type="ChEBI" id="CHEBI:29950"/>
        <dbReference type="ChEBI" id="CHEBI:82612"/>
        <dbReference type="ChEBI" id="CHEBI:85445"/>
        <dbReference type="ChEBI" id="CHEBI:85448"/>
        <dbReference type="EC" id="2.1.1.63"/>
    </reaction>
</comment>
<dbReference type="Gene3D" id="1.10.10.10">
    <property type="entry name" value="Winged helix-like DNA-binding domain superfamily/Winged helix DNA-binding domain"/>
    <property type="match status" value="1"/>
</dbReference>
<dbReference type="RefSeq" id="WP_153738737.1">
    <property type="nucleotide sequence ID" value="NZ_WJNG01000028.1"/>
</dbReference>
<dbReference type="OrthoDB" id="9802228at2"/>
<dbReference type="EMBL" id="WJNG01000028">
    <property type="protein sequence ID" value="MRH45146.1"/>
    <property type="molecule type" value="Genomic_DNA"/>
</dbReference>
<dbReference type="Pfam" id="PF01035">
    <property type="entry name" value="DNA_binding_1"/>
    <property type="match status" value="1"/>
</dbReference>
<organism evidence="12 13">
    <name type="scientific">Aquibacillus halophilus</name>
    <dbReference type="NCBI Taxonomy" id="930132"/>
    <lineage>
        <taxon>Bacteria</taxon>
        <taxon>Bacillati</taxon>
        <taxon>Bacillota</taxon>
        <taxon>Bacilli</taxon>
        <taxon>Bacillales</taxon>
        <taxon>Bacillaceae</taxon>
        <taxon>Aquibacillus</taxon>
    </lineage>
</organism>
<evidence type="ECO:0000313" key="13">
    <source>
        <dbReference type="Proteomes" id="UP000799092"/>
    </source>
</evidence>